<dbReference type="Proteomes" id="UP001622594">
    <property type="component" value="Chromosome"/>
</dbReference>
<proteinExistence type="predicted"/>
<dbReference type="Gene3D" id="3.40.50.720">
    <property type="entry name" value="NAD(P)-binding Rossmann-like Domain"/>
    <property type="match status" value="1"/>
</dbReference>
<name>A0ABZ1LJM4_9ACTN</name>
<dbReference type="PANTHER" id="PTHR43708:SF4">
    <property type="entry name" value="OXIDOREDUCTASE YCEM-RELATED"/>
    <property type="match status" value="1"/>
</dbReference>
<dbReference type="InterPro" id="IPR051317">
    <property type="entry name" value="Gfo/Idh/MocA_oxidoreduct"/>
</dbReference>
<dbReference type="InterPro" id="IPR036291">
    <property type="entry name" value="NAD(P)-bd_dom_sf"/>
</dbReference>
<evidence type="ECO:0000313" key="3">
    <source>
        <dbReference type="Proteomes" id="UP001622594"/>
    </source>
</evidence>
<evidence type="ECO:0000313" key="2">
    <source>
        <dbReference type="EMBL" id="WTR74535.1"/>
    </source>
</evidence>
<sequence>MLLQPPATETATLRFGLVGPGEHAQENLLPALAGLEGARLTAVAARTMEAAAVAARRWNAEGCTDDWRTLVTNGEVDALVVAASPALHAEVVDHALTHGVSVFVEKPPAPDTATLERLVDRERNAADGAIAFVGFNFPYGESYRTLRTALGRHGQLRGIEVRMVSSKPTSPVWGCATVVESLLQGLGTHVVDMALREMGPPEGVSAYRTVIDARRCAIRIHLSYADGRTAALLIGNFSNRLEYRCELVTDEAVVGVLDQHNSLTLGRPSDAPGAGLLDGKETLRYDWPSRRGGYGRTGYATALASFQDSVVHRRPNSSPLSACLDVYRVLDEVRRQVEEQP</sequence>
<evidence type="ECO:0000259" key="1">
    <source>
        <dbReference type="Pfam" id="PF01408"/>
    </source>
</evidence>
<dbReference type="InterPro" id="IPR000683">
    <property type="entry name" value="Gfo/Idh/MocA-like_OxRdtase_N"/>
</dbReference>
<reference evidence="2 3" key="1">
    <citation type="submission" date="2022-10" db="EMBL/GenBank/DDBJ databases">
        <title>The complete genomes of actinobacterial strains from the NBC collection.</title>
        <authorList>
            <person name="Joergensen T.S."/>
            <person name="Alvarez Arevalo M."/>
            <person name="Sterndorff E.B."/>
            <person name="Faurdal D."/>
            <person name="Vuksanovic O."/>
            <person name="Mourched A.-S."/>
            <person name="Charusanti P."/>
            <person name="Shaw S."/>
            <person name="Blin K."/>
            <person name="Weber T."/>
        </authorList>
    </citation>
    <scope>NUCLEOTIDE SEQUENCE [LARGE SCALE GENOMIC DNA]</scope>
    <source>
        <strain evidence="2 3">NBC_00123</strain>
    </source>
</reference>
<dbReference type="Gene3D" id="3.30.360.10">
    <property type="entry name" value="Dihydrodipicolinate Reductase, domain 2"/>
    <property type="match status" value="1"/>
</dbReference>
<dbReference type="RefSeq" id="WP_398434631.1">
    <property type="nucleotide sequence ID" value="NZ_CP108188.1"/>
</dbReference>
<dbReference type="SUPFAM" id="SSF51735">
    <property type="entry name" value="NAD(P)-binding Rossmann-fold domains"/>
    <property type="match status" value="1"/>
</dbReference>
<dbReference type="EMBL" id="CP108188">
    <property type="protein sequence ID" value="WTR74535.1"/>
    <property type="molecule type" value="Genomic_DNA"/>
</dbReference>
<feature type="domain" description="Gfo/Idh/MocA-like oxidoreductase N-terminal" evidence="1">
    <location>
        <begin position="13"/>
        <end position="125"/>
    </location>
</feature>
<organism evidence="2 3">
    <name type="scientific">Streptomyces zaomyceticus</name>
    <dbReference type="NCBI Taxonomy" id="68286"/>
    <lineage>
        <taxon>Bacteria</taxon>
        <taxon>Bacillati</taxon>
        <taxon>Actinomycetota</taxon>
        <taxon>Actinomycetes</taxon>
        <taxon>Kitasatosporales</taxon>
        <taxon>Streptomycetaceae</taxon>
        <taxon>Streptomyces</taxon>
    </lineage>
</organism>
<gene>
    <name evidence="2" type="ORF">OG814_37260</name>
</gene>
<accession>A0ABZ1LJM4</accession>
<dbReference type="Pfam" id="PF01408">
    <property type="entry name" value="GFO_IDH_MocA"/>
    <property type="match status" value="1"/>
</dbReference>
<dbReference type="PANTHER" id="PTHR43708">
    <property type="entry name" value="CONSERVED EXPRESSED OXIDOREDUCTASE (EUROFUNG)"/>
    <property type="match status" value="1"/>
</dbReference>
<protein>
    <submittedName>
        <fullName evidence="2">Gfo/Idh/MocA family oxidoreductase</fullName>
    </submittedName>
</protein>
<keyword evidence="3" id="KW-1185">Reference proteome</keyword>